<evidence type="ECO:0000256" key="6">
    <source>
        <dbReference type="SAM" id="Phobius"/>
    </source>
</evidence>
<dbReference type="PROSITE" id="PS50850">
    <property type="entry name" value="MFS"/>
    <property type="match status" value="1"/>
</dbReference>
<dbReference type="Gene3D" id="1.20.1250.20">
    <property type="entry name" value="MFS general substrate transporter like domains"/>
    <property type="match status" value="1"/>
</dbReference>
<reference evidence="8" key="2">
    <citation type="journal article" date="2023" name="Front Nutr">
        <title>Lactiplantibacillus pentosus P2020 protects the hyperuricemia and renal inflammation in mice.</title>
        <authorList>
            <person name="Wang Z."/>
            <person name="Song L."/>
            <person name="Li X."/>
            <person name="Xiao Y."/>
            <person name="Huang Y."/>
            <person name="Zhang Y."/>
            <person name="Li J."/>
            <person name="Li M."/>
            <person name="Ren Z."/>
        </authorList>
    </citation>
    <scope>NUCLEOTIDE SEQUENCE</scope>
    <source>
        <strain evidence="8">P2000</strain>
    </source>
</reference>
<feature type="transmembrane region" description="Helical" evidence="6">
    <location>
        <begin position="167"/>
        <end position="185"/>
    </location>
</feature>
<evidence type="ECO:0000313" key="9">
    <source>
        <dbReference type="Proteomes" id="UP001151834"/>
    </source>
</evidence>
<organism evidence="8 9">
    <name type="scientific">Lactiplantibacillus pentosus</name>
    <name type="common">Lactobacillus pentosus</name>
    <dbReference type="NCBI Taxonomy" id="1589"/>
    <lineage>
        <taxon>Bacteria</taxon>
        <taxon>Bacillati</taxon>
        <taxon>Bacillota</taxon>
        <taxon>Bacilli</taxon>
        <taxon>Lactobacillales</taxon>
        <taxon>Lactobacillaceae</taxon>
        <taxon>Lactiplantibacillus</taxon>
    </lineage>
</organism>
<accession>A0AAX6LIJ8</accession>
<keyword evidence="3 6" id="KW-0812">Transmembrane</keyword>
<dbReference type="EMBL" id="JAPEQV010000029">
    <property type="protein sequence ID" value="MDF2314330.1"/>
    <property type="molecule type" value="Genomic_DNA"/>
</dbReference>
<feature type="transmembrane region" description="Helical" evidence="6">
    <location>
        <begin position="333"/>
        <end position="352"/>
    </location>
</feature>
<protein>
    <submittedName>
        <fullName evidence="8">MFS transporter</fullName>
    </submittedName>
</protein>
<comment type="caution">
    <text evidence="8">The sequence shown here is derived from an EMBL/GenBank/DDBJ whole genome shotgun (WGS) entry which is preliminary data.</text>
</comment>
<dbReference type="PANTHER" id="PTHR42718">
    <property type="entry name" value="MAJOR FACILITATOR SUPERFAMILY MULTIDRUG TRANSPORTER MFSC"/>
    <property type="match status" value="1"/>
</dbReference>
<dbReference type="PRINTS" id="PR01036">
    <property type="entry name" value="TCRTETB"/>
</dbReference>
<evidence type="ECO:0000259" key="7">
    <source>
        <dbReference type="PROSITE" id="PS50850"/>
    </source>
</evidence>
<gene>
    <name evidence="8" type="ORF">OOJ94_16090</name>
</gene>
<keyword evidence="2" id="KW-0813">Transport</keyword>
<comment type="subcellular location">
    <subcellularLocation>
        <location evidence="1">Cell membrane</location>
        <topology evidence="1">Multi-pass membrane protein</topology>
    </subcellularLocation>
</comment>
<feature type="transmembrane region" description="Helical" evidence="6">
    <location>
        <begin position="268"/>
        <end position="290"/>
    </location>
</feature>
<name>A0AAX6LIJ8_LACPE</name>
<keyword evidence="5 6" id="KW-0472">Membrane</keyword>
<dbReference type="InterPro" id="IPR011701">
    <property type="entry name" value="MFS"/>
</dbReference>
<dbReference type="Pfam" id="PF07690">
    <property type="entry name" value="MFS_1"/>
    <property type="match status" value="1"/>
</dbReference>
<dbReference type="AlphaFoldDB" id="A0AAX6LIJ8"/>
<reference evidence="8" key="1">
    <citation type="submission" date="2022-11" db="EMBL/GenBank/DDBJ databases">
        <authorList>
            <person name="Wang Z."/>
        </authorList>
    </citation>
    <scope>NUCLEOTIDE SEQUENCE</scope>
    <source>
        <strain evidence="8">P2000</strain>
    </source>
</reference>
<keyword evidence="4 6" id="KW-1133">Transmembrane helix</keyword>
<evidence type="ECO:0000313" key="8">
    <source>
        <dbReference type="EMBL" id="MDF2314330.1"/>
    </source>
</evidence>
<evidence type="ECO:0000256" key="2">
    <source>
        <dbReference type="ARBA" id="ARBA00022448"/>
    </source>
</evidence>
<dbReference type="InterPro" id="IPR020846">
    <property type="entry name" value="MFS_dom"/>
</dbReference>
<evidence type="ECO:0000256" key="5">
    <source>
        <dbReference type="ARBA" id="ARBA00023136"/>
    </source>
</evidence>
<evidence type="ECO:0000256" key="4">
    <source>
        <dbReference type="ARBA" id="ARBA00022989"/>
    </source>
</evidence>
<dbReference type="Gene3D" id="1.20.1720.10">
    <property type="entry name" value="Multidrug resistance protein D"/>
    <property type="match status" value="1"/>
</dbReference>
<proteinExistence type="predicted"/>
<sequence>MQFLVQEKHNKLLSAIISIGLLSFLGIVVETALNITFPQLTTYFSIPISQVQWLTTGYMLVSTSLIPLGSFFLRRFRVVTLFRVSCLSFLVGTLVASFSNSFNLVLLGRLCQGIADGIALPLMFAVILDQVPKKKVGTFMGLGSLVIAFAPAVGPIYGGIIQDTFNWHFLFIILIPIIMVTWLLGELSIEQSSPVHYVPFDVRGGIFLAIFLTTTLMFIVNLTANSSSFKLYLFLLGTAFFSGLLFLLNEKHKSHKLLELSLFKNKRFLQLLSAFFLLQFSSLSMSYLIPNVLQILFAQSPGLVGFLIAPAAVIDAVLSVVAGIIYDKTAPRLPIISGCIIIGLTFLGANLFTPSIGGLVLIYMLFMVGLSFSYSNIMTYSLSQLPAGLVNDGNSIYMTVQAYSGAVGIAISSSIVSLLQKQQGSVISGTKWGLAINFLILFFVAVFTISLCLIALRNKVIKGDKE</sequence>
<feature type="transmembrane region" description="Helical" evidence="6">
    <location>
        <begin position="206"/>
        <end position="223"/>
    </location>
</feature>
<evidence type="ECO:0000256" key="1">
    <source>
        <dbReference type="ARBA" id="ARBA00004651"/>
    </source>
</evidence>
<feature type="transmembrane region" description="Helical" evidence="6">
    <location>
        <begin position="432"/>
        <end position="456"/>
    </location>
</feature>
<feature type="transmembrane region" description="Helical" evidence="6">
    <location>
        <begin position="358"/>
        <end position="375"/>
    </location>
</feature>
<feature type="transmembrane region" description="Helical" evidence="6">
    <location>
        <begin position="302"/>
        <end position="326"/>
    </location>
</feature>
<dbReference type="InterPro" id="IPR036259">
    <property type="entry name" value="MFS_trans_sf"/>
</dbReference>
<dbReference type="SUPFAM" id="SSF103473">
    <property type="entry name" value="MFS general substrate transporter"/>
    <property type="match status" value="1"/>
</dbReference>
<dbReference type="GO" id="GO:0022857">
    <property type="term" value="F:transmembrane transporter activity"/>
    <property type="evidence" value="ECO:0007669"/>
    <property type="project" value="InterPro"/>
</dbReference>
<feature type="transmembrane region" description="Helical" evidence="6">
    <location>
        <begin position="12"/>
        <end position="33"/>
    </location>
</feature>
<feature type="transmembrane region" description="Helical" evidence="6">
    <location>
        <begin position="396"/>
        <end position="420"/>
    </location>
</feature>
<feature type="domain" description="Major facilitator superfamily (MFS) profile" evidence="7">
    <location>
        <begin position="15"/>
        <end position="460"/>
    </location>
</feature>
<feature type="transmembrane region" description="Helical" evidence="6">
    <location>
        <begin position="53"/>
        <end position="73"/>
    </location>
</feature>
<dbReference type="PANTHER" id="PTHR42718:SF9">
    <property type="entry name" value="MAJOR FACILITATOR SUPERFAMILY MULTIDRUG TRANSPORTER MFSC"/>
    <property type="match status" value="1"/>
</dbReference>
<feature type="transmembrane region" description="Helical" evidence="6">
    <location>
        <begin position="229"/>
        <end position="248"/>
    </location>
</feature>
<evidence type="ECO:0000256" key="3">
    <source>
        <dbReference type="ARBA" id="ARBA00022692"/>
    </source>
</evidence>
<feature type="transmembrane region" description="Helical" evidence="6">
    <location>
        <begin position="139"/>
        <end position="161"/>
    </location>
</feature>
<feature type="transmembrane region" description="Helical" evidence="6">
    <location>
        <begin position="80"/>
        <end position="98"/>
    </location>
</feature>
<dbReference type="Proteomes" id="UP001151834">
    <property type="component" value="Unassembled WGS sequence"/>
</dbReference>
<dbReference type="GO" id="GO:0005886">
    <property type="term" value="C:plasma membrane"/>
    <property type="evidence" value="ECO:0007669"/>
    <property type="project" value="UniProtKB-SubCell"/>
</dbReference>